<comment type="caution">
    <text evidence="1">The sequence shown here is derived from an EMBL/GenBank/DDBJ whole genome shotgun (WGS) entry which is preliminary data.</text>
</comment>
<protein>
    <submittedName>
        <fullName evidence="1">Uncharacterized protein</fullName>
    </submittedName>
</protein>
<accession>A0A6L5BV60</accession>
<evidence type="ECO:0000313" key="2">
    <source>
        <dbReference type="Proteomes" id="UP000475265"/>
    </source>
</evidence>
<dbReference type="AlphaFoldDB" id="A0A6L5BV60"/>
<reference evidence="1 2" key="1">
    <citation type="submission" date="2019-12" db="EMBL/GenBank/DDBJ databases">
        <title>Endophytic bacteria associated with Panax ginseng seedlings.</title>
        <authorList>
            <person name="Park J.M."/>
            <person name="Shin R."/>
            <person name="Jo S.H."/>
        </authorList>
    </citation>
    <scope>NUCLEOTIDE SEQUENCE [LARGE SCALE GENOMIC DNA]</scope>
    <source>
        <strain evidence="1 2">PgKB32</strain>
    </source>
</reference>
<gene>
    <name evidence="1" type="ORF">FX983_05490</name>
</gene>
<sequence>MVFSQNAPRAASFKAGEKEERRIAWLRLRQEWRLHTRCHWKPGLSRPRVPVRRERLVRGIPSALGTPRT</sequence>
<organism evidence="1 2">
    <name type="scientific">Pseudomonas frederiksbergensis</name>
    <dbReference type="NCBI Taxonomy" id="104087"/>
    <lineage>
        <taxon>Bacteria</taxon>
        <taxon>Pseudomonadati</taxon>
        <taxon>Pseudomonadota</taxon>
        <taxon>Gammaproteobacteria</taxon>
        <taxon>Pseudomonadales</taxon>
        <taxon>Pseudomonadaceae</taxon>
        <taxon>Pseudomonas</taxon>
    </lineage>
</organism>
<name>A0A6L5BV60_9PSED</name>
<dbReference type="EMBL" id="JAAAXX010000002">
    <property type="protein sequence ID" value="KAF2391014.1"/>
    <property type="molecule type" value="Genomic_DNA"/>
</dbReference>
<dbReference type="Proteomes" id="UP000475265">
    <property type="component" value="Unassembled WGS sequence"/>
</dbReference>
<evidence type="ECO:0000313" key="1">
    <source>
        <dbReference type="EMBL" id="KAF2391014.1"/>
    </source>
</evidence>
<proteinExistence type="predicted"/>